<dbReference type="Pfam" id="PF12901">
    <property type="entry name" value="SUZ-C"/>
    <property type="match status" value="1"/>
</dbReference>
<evidence type="ECO:0000313" key="7">
    <source>
        <dbReference type="Proteomes" id="UP000838756"/>
    </source>
</evidence>
<evidence type="ECO:0000256" key="1">
    <source>
        <dbReference type="ARBA" id="ARBA00007124"/>
    </source>
</evidence>
<evidence type="ECO:0000259" key="5">
    <source>
        <dbReference type="PROSITE" id="PS51938"/>
    </source>
</evidence>
<feature type="domain" description="SUZ-C" evidence="5">
    <location>
        <begin position="150"/>
        <end position="196"/>
    </location>
</feature>
<keyword evidence="7" id="KW-1185">Reference proteome</keyword>
<feature type="region of interest" description="Disordered" evidence="3">
    <location>
        <begin position="130"/>
        <end position="152"/>
    </location>
</feature>
<gene>
    <name evidence="6" type="primary">jg9304</name>
    <name evidence="6" type="ORF">PAEG_LOCUS24811</name>
</gene>
<evidence type="ECO:0000256" key="3">
    <source>
        <dbReference type="SAM" id="MobiDB-lite"/>
    </source>
</evidence>
<proteinExistence type="inferred from homology"/>
<name>A0A8S4SAV4_9NEOP</name>
<protein>
    <recommendedName>
        <fullName evidence="2">SUZ RNA-binding domain-containing</fullName>
    </recommendedName>
</protein>
<sequence>MAAQDEVDVCESWEDMDEIGLDHKIKLMSSVPPVTTLKGCKVTNVIVEESACIGSQCVMPEPAIRILKRPSSLASGQLNGENRARPVKTLEQRQKEYEEARLRILGEARSPEDVIDDNLSRLQDKLQANNLNENQSTAKTKNCNENNNKSKERKVLSRLPPGATPAGIFPSPPPPGVLVIRTPRGPDGTKGFLRRHVQKTQMILKHSVSSNRDATWRGDA</sequence>
<dbReference type="InterPro" id="IPR024771">
    <property type="entry name" value="SUZ"/>
</dbReference>
<dbReference type="InterPro" id="IPR024642">
    <property type="entry name" value="SUZ-C"/>
</dbReference>
<dbReference type="PROSITE" id="PS51938">
    <property type="entry name" value="SUZ_C"/>
    <property type="match status" value="1"/>
</dbReference>
<evidence type="ECO:0000256" key="2">
    <source>
        <dbReference type="ARBA" id="ARBA00044802"/>
    </source>
</evidence>
<comment type="similarity">
    <text evidence="1">Belongs to the SZRD1 family.</text>
</comment>
<comment type="caution">
    <text evidence="6">The sequence shown here is derived from an EMBL/GenBank/DDBJ whole genome shotgun (WGS) entry which is preliminary data.</text>
</comment>
<dbReference type="PANTHER" id="PTHR31796:SF2">
    <property type="entry name" value="SUZ DOMAIN-CONTAINING PROTEIN 1"/>
    <property type="match status" value="1"/>
</dbReference>
<organism evidence="6 7">
    <name type="scientific">Pararge aegeria aegeria</name>
    <dbReference type="NCBI Taxonomy" id="348720"/>
    <lineage>
        <taxon>Eukaryota</taxon>
        <taxon>Metazoa</taxon>
        <taxon>Ecdysozoa</taxon>
        <taxon>Arthropoda</taxon>
        <taxon>Hexapoda</taxon>
        <taxon>Insecta</taxon>
        <taxon>Pterygota</taxon>
        <taxon>Neoptera</taxon>
        <taxon>Endopterygota</taxon>
        <taxon>Lepidoptera</taxon>
        <taxon>Glossata</taxon>
        <taxon>Ditrysia</taxon>
        <taxon>Papilionoidea</taxon>
        <taxon>Nymphalidae</taxon>
        <taxon>Satyrinae</taxon>
        <taxon>Satyrini</taxon>
        <taxon>Parargina</taxon>
        <taxon>Pararge</taxon>
    </lineage>
</organism>
<accession>A0A8S4SAV4</accession>
<dbReference type="PROSITE" id="PS51673">
    <property type="entry name" value="SUZ"/>
    <property type="match status" value="1"/>
</dbReference>
<dbReference type="PANTHER" id="PTHR31796">
    <property type="entry name" value="SUZ DOMAIN-CONTAINING PROTEIN 1"/>
    <property type="match status" value="1"/>
</dbReference>
<dbReference type="InterPro" id="IPR039228">
    <property type="entry name" value="SZRD1"/>
</dbReference>
<evidence type="ECO:0000313" key="6">
    <source>
        <dbReference type="EMBL" id="CAH2265154.1"/>
    </source>
</evidence>
<reference evidence="6" key="1">
    <citation type="submission" date="2022-03" db="EMBL/GenBank/DDBJ databases">
        <authorList>
            <person name="Lindestad O."/>
        </authorList>
    </citation>
    <scope>NUCLEOTIDE SEQUENCE</scope>
</reference>
<dbReference type="Proteomes" id="UP000838756">
    <property type="component" value="Unassembled WGS sequence"/>
</dbReference>
<evidence type="ECO:0000259" key="4">
    <source>
        <dbReference type="PROSITE" id="PS51673"/>
    </source>
</evidence>
<dbReference type="EMBL" id="CAKXAJ010026273">
    <property type="protein sequence ID" value="CAH2265154.1"/>
    <property type="molecule type" value="Genomic_DNA"/>
</dbReference>
<dbReference type="Pfam" id="PF12752">
    <property type="entry name" value="SUZ"/>
    <property type="match status" value="1"/>
</dbReference>
<dbReference type="AlphaFoldDB" id="A0A8S4SAV4"/>
<feature type="domain" description="SUZ" evidence="4">
    <location>
        <begin position="41"/>
        <end position="109"/>
    </location>
</feature>
<dbReference type="OrthoDB" id="5373615at2759"/>